<proteinExistence type="predicted"/>
<dbReference type="InterPro" id="IPR051056">
    <property type="entry name" value="Glycosyl_Hydrolase_73"/>
</dbReference>
<dbReference type="AlphaFoldDB" id="A0A2W1LXI7"/>
<dbReference type="Proteomes" id="UP000249522">
    <property type="component" value="Unassembled WGS sequence"/>
</dbReference>
<sequence>MVYTRQHFINKLAPYAVDCMKRTSISAALTIAQGCLESANGNSGLAVQANNLFGIKGLGDKGSIKMLTREQRKDGSEYVINASFAAYSSWGACVEAKAALFLNGVSWNRSLYLPLLGRKGKEAARAVQACGYATDLNYADKLIAIMDAYNLYPFDDVEVEEAMNQEEKAAFEELCKQVKDMKALLDQKDPPAWAQMTVDKLIQLPNKKGSGMVLSDRKGDYSFMRILVMLDRMGLFER</sequence>
<dbReference type="GO" id="GO:0004040">
    <property type="term" value="F:amidase activity"/>
    <property type="evidence" value="ECO:0007669"/>
    <property type="project" value="InterPro"/>
</dbReference>
<organism evidence="3 4">
    <name type="scientific">Paenibacillus sambharensis</name>
    <dbReference type="NCBI Taxonomy" id="1803190"/>
    <lineage>
        <taxon>Bacteria</taxon>
        <taxon>Bacillati</taxon>
        <taxon>Bacillota</taxon>
        <taxon>Bacilli</taxon>
        <taxon>Bacillales</taxon>
        <taxon>Paenibacillaceae</taxon>
        <taxon>Paenibacillus</taxon>
    </lineage>
</organism>
<reference evidence="3 4" key="1">
    <citation type="submission" date="2018-06" db="EMBL/GenBank/DDBJ databases">
        <title>Paenibacillus imtechensis sp. nov.</title>
        <authorList>
            <person name="Pinnaka A.K."/>
            <person name="Singh H."/>
            <person name="Kaur M."/>
        </authorList>
    </citation>
    <scope>NUCLEOTIDE SEQUENCE [LARGE SCALE GENOMIC DNA]</scope>
    <source>
        <strain evidence="3 4">SMB1</strain>
    </source>
</reference>
<accession>A0A2W1LXI7</accession>
<protein>
    <submittedName>
        <fullName evidence="3">Mannosyl-glycoprotein endo-beta-N-acetylglucosamidase</fullName>
    </submittedName>
</protein>
<keyword evidence="4" id="KW-1185">Reference proteome</keyword>
<gene>
    <name evidence="3" type="ORF">DNH61_07835</name>
</gene>
<dbReference type="OrthoDB" id="977752at2"/>
<feature type="domain" description="Mannosyl-glycoprotein endo-beta-N-acetylglucosamidase-like" evidence="2">
    <location>
        <begin position="1"/>
        <end position="155"/>
    </location>
</feature>
<dbReference type="Gene3D" id="1.10.530.10">
    <property type="match status" value="1"/>
</dbReference>
<dbReference type="SMART" id="SM00047">
    <property type="entry name" value="LYZ2"/>
    <property type="match status" value="1"/>
</dbReference>
<dbReference type="RefSeq" id="WP_111146105.1">
    <property type="nucleotide sequence ID" value="NZ_QKRB01000038.1"/>
</dbReference>
<dbReference type="Gene3D" id="4.10.80.30">
    <property type="entry name" value="DNA polymerase, domain 6"/>
    <property type="match status" value="1"/>
</dbReference>
<evidence type="ECO:0000313" key="4">
    <source>
        <dbReference type="Proteomes" id="UP000249522"/>
    </source>
</evidence>
<dbReference type="PANTHER" id="PTHR33308:SF9">
    <property type="entry name" value="PEPTIDOGLYCAN HYDROLASE FLGJ"/>
    <property type="match status" value="1"/>
</dbReference>
<evidence type="ECO:0000256" key="1">
    <source>
        <dbReference type="ARBA" id="ARBA00022801"/>
    </source>
</evidence>
<dbReference type="PANTHER" id="PTHR33308">
    <property type="entry name" value="PEPTIDOGLYCAN HYDROLASE FLGJ"/>
    <property type="match status" value="1"/>
</dbReference>
<evidence type="ECO:0000259" key="2">
    <source>
        <dbReference type="SMART" id="SM00047"/>
    </source>
</evidence>
<dbReference type="PROSITE" id="PS51257">
    <property type="entry name" value="PROKAR_LIPOPROTEIN"/>
    <property type="match status" value="1"/>
</dbReference>
<dbReference type="EMBL" id="QKRB01000038">
    <property type="protein sequence ID" value="PZD96411.1"/>
    <property type="molecule type" value="Genomic_DNA"/>
</dbReference>
<comment type="caution">
    <text evidence="3">The sequence shown here is derived from an EMBL/GenBank/DDBJ whole genome shotgun (WGS) entry which is preliminary data.</text>
</comment>
<keyword evidence="1" id="KW-0378">Hydrolase</keyword>
<name>A0A2W1LXI7_9BACL</name>
<dbReference type="Pfam" id="PF01832">
    <property type="entry name" value="Glucosaminidase"/>
    <property type="match status" value="1"/>
</dbReference>
<dbReference type="InterPro" id="IPR002901">
    <property type="entry name" value="MGlyc_endo_b_GlcNAc-like_dom"/>
</dbReference>
<evidence type="ECO:0000313" key="3">
    <source>
        <dbReference type="EMBL" id="PZD96411.1"/>
    </source>
</evidence>